<keyword evidence="9" id="KW-1185">Reference proteome</keyword>
<evidence type="ECO:0000313" key="9">
    <source>
        <dbReference type="Proteomes" id="UP001432401"/>
    </source>
</evidence>
<feature type="transmembrane region" description="Helical" evidence="6">
    <location>
        <begin position="324"/>
        <end position="348"/>
    </location>
</feature>
<feature type="transmembrane region" description="Helical" evidence="6">
    <location>
        <begin position="280"/>
        <end position="304"/>
    </location>
</feature>
<dbReference type="RefSeq" id="WP_352987193.1">
    <property type="nucleotide sequence ID" value="NZ_JBEQNA010000024.1"/>
</dbReference>
<keyword evidence="4 6" id="KW-0472">Membrane</keyword>
<feature type="transmembrane region" description="Helical" evidence="6">
    <location>
        <begin position="75"/>
        <end position="95"/>
    </location>
</feature>
<comment type="subcellular location">
    <subcellularLocation>
        <location evidence="1">Cell membrane</location>
        <topology evidence="1">Multi-pass membrane protein</topology>
    </subcellularLocation>
</comment>
<dbReference type="EMBL" id="JBEQNB010000028">
    <property type="protein sequence ID" value="MES0838369.1"/>
    <property type="molecule type" value="Genomic_DNA"/>
</dbReference>
<feature type="transmembrane region" description="Helical" evidence="6">
    <location>
        <begin position="138"/>
        <end position="160"/>
    </location>
</feature>
<dbReference type="PANTHER" id="PTHR42718:SF35">
    <property type="entry name" value="BLL0718 PROTEIN"/>
    <property type="match status" value="1"/>
</dbReference>
<feature type="transmembrane region" description="Helical" evidence="6">
    <location>
        <begin position="464"/>
        <end position="485"/>
    </location>
</feature>
<dbReference type="Gene3D" id="1.20.1250.20">
    <property type="entry name" value="MFS general substrate transporter like domains"/>
    <property type="match status" value="2"/>
</dbReference>
<feature type="compositionally biased region" description="Polar residues" evidence="5">
    <location>
        <begin position="27"/>
        <end position="49"/>
    </location>
</feature>
<feature type="transmembrane region" description="Helical" evidence="6">
    <location>
        <begin position="107"/>
        <end position="126"/>
    </location>
</feature>
<keyword evidence="2 6" id="KW-0812">Transmembrane</keyword>
<dbReference type="CDD" id="cd17504">
    <property type="entry name" value="MFS_MMR_MDR_like"/>
    <property type="match status" value="1"/>
</dbReference>
<protein>
    <submittedName>
        <fullName evidence="8">MFS transporter</fullName>
    </submittedName>
</protein>
<dbReference type="InterPro" id="IPR020846">
    <property type="entry name" value="MFS_dom"/>
</dbReference>
<evidence type="ECO:0000256" key="2">
    <source>
        <dbReference type="ARBA" id="ARBA00022692"/>
    </source>
</evidence>
<dbReference type="SUPFAM" id="SSF103473">
    <property type="entry name" value="MFS general substrate transporter"/>
    <property type="match status" value="2"/>
</dbReference>
<feature type="transmembrane region" description="Helical" evidence="6">
    <location>
        <begin position="196"/>
        <end position="217"/>
    </location>
</feature>
<dbReference type="PANTHER" id="PTHR42718">
    <property type="entry name" value="MAJOR FACILITATOR SUPERFAMILY MULTIDRUG TRANSPORTER MFSC"/>
    <property type="match status" value="1"/>
</dbReference>
<sequence>MDYSHDEPPDNNPDSDNAELYRPPTPQSEGRSTDPTTSAATSQSESNRGNALEPPSGRPVPPAAGGTARRGLVPVLAFTGVAVAAMQTLTVPLVADLPRMLDTTASNAAWVITVTLLSGTVAAPIFGRLGDLYGKRRVLLAALGLMVLGSLLSGFTSGLVPMVAGRALQGLALGAIPLGIGIIWEQVPPERRSMAAAFMSSSLGIGGALAIPLAAFIAQNFDWHWLFFGTAVLGALAMVAIFVVVPEGQRVVGRFDVTGALGLTLGLTTLLLAVSKGSEWGWGSVTTVGLLVATVAILVLWSLFELRVKEPLLNLRTASRRPVLLTNLAAITVGMAFFVVTLVLPQLLQLPRSTGYGMGMSMVVAGVCGAVMGLAMMVVAPLAGRLTAARGPKTTLIIGLVLLAVAYLAGPALLGAVWQVVLVAALAGAGVGTAYAAMPGIILNAVDPAETGAANGLNQLMRSVGTSISSAIIGAVLAGTAQRFGAVELPTLEGFRISFVIAAGVALVGLILAAFLPGHTRGRAR</sequence>
<proteinExistence type="predicted"/>
<feature type="transmembrane region" description="Helical" evidence="6">
    <location>
        <begin position="166"/>
        <end position="184"/>
    </location>
</feature>
<feature type="transmembrane region" description="Helical" evidence="6">
    <location>
        <begin position="360"/>
        <end position="383"/>
    </location>
</feature>
<name>A0ABV2A593_9ACTN</name>
<feature type="transmembrane region" description="Helical" evidence="6">
    <location>
        <begin position="223"/>
        <end position="245"/>
    </location>
</feature>
<dbReference type="Proteomes" id="UP001432401">
    <property type="component" value="Unassembled WGS sequence"/>
</dbReference>
<feature type="domain" description="Major facilitator superfamily (MFS) profile" evidence="7">
    <location>
        <begin position="72"/>
        <end position="521"/>
    </location>
</feature>
<evidence type="ECO:0000256" key="5">
    <source>
        <dbReference type="SAM" id="MobiDB-lite"/>
    </source>
</evidence>
<evidence type="ECO:0000259" key="7">
    <source>
        <dbReference type="PROSITE" id="PS50850"/>
    </source>
</evidence>
<comment type="caution">
    <text evidence="8">The sequence shown here is derived from an EMBL/GenBank/DDBJ whole genome shotgun (WGS) entry which is preliminary data.</text>
</comment>
<organism evidence="8 9">
    <name type="scientific">Nocardiopsis tropica</name>
    <dbReference type="NCBI Taxonomy" id="109330"/>
    <lineage>
        <taxon>Bacteria</taxon>
        <taxon>Bacillati</taxon>
        <taxon>Actinomycetota</taxon>
        <taxon>Actinomycetes</taxon>
        <taxon>Streptosporangiales</taxon>
        <taxon>Nocardiopsidaceae</taxon>
        <taxon>Nocardiopsis</taxon>
    </lineage>
</organism>
<keyword evidence="3 6" id="KW-1133">Transmembrane helix</keyword>
<dbReference type="PROSITE" id="PS50850">
    <property type="entry name" value="MFS"/>
    <property type="match status" value="1"/>
</dbReference>
<evidence type="ECO:0000256" key="3">
    <source>
        <dbReference type="ARBA" id="ARBA00022989"/>
    </source>
</evidence>
<feature type="transmembrane region" description="Helical" evidence="6">
    <location>
        <begin position="395"/>
        <end position="414"/>
    </location>
</feature>
<feature type="transmembrane region" description="Helical" evidence="6">
    <location>
        <begin position="257"/>
        <end position="274"/>
    </location>
</feature>
<dbReference type="InterPro" id="IPR036259">
    <property type="entry name" value="MFS_trans_sf"/>
</dbReference>
<dbReference type="InterPro" id="IPR011701">
    <property type="entry name" value="MFS"/>
</dbReference>
<feature type="region of interest" description="Disordered" evidence="5">
    <location>
        <begin position="1"/>
        <end position="66"/>
    </location>
</feature>
<feature type="transmembrane region" description="Helical" evidence="6">
    <location>
        <begin position="497"/>
        <end position="516"/>
    </location>
</feature>
<accession>A0ABV2A593</accession>
<evidence type="ECO:0000256" key="4">
    <source>
        <dbReference type="ARBA" id="ARBA00023136"/>
    </source>
</evidence>
<evidence type="ECO:0000256" key="6">
    <source>
        <dbReference type="SAM" id="Phobius"/>
    </source>
</evidence>
<feature type="transmembrane region" description="Helical" evidence="6">
    <location>
        <begin position="420"/>
        <end position="443"/>
    </location>
</feature>
<evidence type="ECO:0000313" key="8">
    <source>
        <dbReference type="EMBL" id="MES0838369.1"/>
    </source>
</evidence>
<gene>
    <name evidence="8" type="ORF">ABUK86_31700</name>
</gene>
<dbReference type="Pfam" id="PF07690">
    <property type="entry name" value="MFS_1"/>
    <property type="match status" value="1"/>
</dbReference>
<evidence type="ECO:0000256" key="1">
    <source>
        <dbReference type="ARBA" id="ARBA00004651"/>
    </source>
</evidence>
<reference evidence="8 9" key="1">
    <citation type="submission" date="2024-06" db="EMBL/GenBank/DDBJ databases">
        <authorList>
            <person name="Bataeva Y.V."/>
            <person name="Grigorian L.N."/>
            <person name="Solomentsev V.I."/>
        </authorList>
    </citation>
    <scope>NUCLEOTIDE SEQUENCE [LARGE SCALE GENOMIC DNA]</scope>
    <source>
        <strain evidence="9">SCPM-O-B-12605 (RCAM04882)</strain>
    </source>
</reference>